<accession>A0A979G3J9</accession>
<dbReference type="Proteomes" id="UP000002215">
    <property type="component" value="Chromosome"/>
</dbReference>
<dbReference type="OrthoDB" id="9822215at2"/>
<reference evidence="1 2" key="2">
    <citation type="journal article" date="2010" name="Stand. Genomic Sci.">
        <title>Complete genome sequence of Chitinophaga pinensis type strain (UQM 2034).</title>
        <authorList>
            <person name="Glavina Del Rio T."/>
            <person name="Abt B."/>
            <person name="Spring S."/>
            <person name="Lapidus A."/>
            <person name="Nolan M."/>
            <person name="Tice H."/>
            <person name="Copeland A."/>
            <person name="Cheng J.F."/>
            <person name="Chen F."/>
            <person name="Bruce D."/>
            <person name="Goodwin L."/>
            <person name="Pitluck S."/>
            <person name="Ivanova N."/>
            <person name="Mavromatis K."/>
            <person name="Mikhailova N."/>
            <person name="Pati A."/>
            <person name="Chen A."/>
            <person name="Palaniappan K."/>
            <person name="Land M."/>
            <person name="Hauser L."/>
            <person name="Chang Y.J."/>
            <person name="Jeffries C.D."/>
            <person name="Chain P."/>
            <person name="Saunders E."/>
            <person name="Detter J.C."/>
            <person name="Brettin T."/>
            <person name="Rohde M."/>
            <person name="Goker M."/>
            <person name="Bristow J."/>
            <person name="Eisen J.A."/>
            <person name="Markowitz V."/>
            <person name="Hugenholtz P."/>
            <person name="Kyrpides N.C."/>
            <person name="Klenk H.P."/>
            <person name="Lucas S."/>
        </authorList>
    </citation>
    <scope>NUCLEOTIDE SEQUENCE [LARGE SCALE GENOMIC DNA]</scope>
    <source>
        <strain evidence="2">ATCC 43595 / DSM 2588 / LMG 13176 / NBRC 15968 / NCIMB 11800 / UQM 2034</strain>
    </source>
</reference>
<gene>
    <name evidence="1" type="ordered locus">Cpin_2570</name>
</gene>
<dbReference type="EMBL" id="CP001699">
    <property type="protein sequence ID" value="ACU60053.1"/>
    <property type="molecule type" value="Genomic_DNA"/>
</dbReference>
<evidence type="ECO:0000313" key="1">
    <source>
        <dbReference type="EMBL" id="ACU60053.1"/>
    </source>
</evidence>
<sequence length="191" mass="22429">MTEIKHYSNNFLNDLMTCLENAPDEFTSAICKGLRWSKTKFKSNLNTEILGKADTISSREVEHVLRVYQHSIVFQLLLKRSLHWKKRLNTAQKPIQNMLKFSDTCANTMIKDLFTTLENAPALFRECVCSNLKWQPSKFDSYRLAPIAKDYDTYTVFNKKRISIIIPIYESLVMCQIHDRAFKWDKHNLTQ</sequence>
<dbReference type="AlphaFoldDB" id="A0A979G3J9"/>
<evidence type="ECO:0000313" key="2">
    <source>
        <dbReference type="Proteomes" id="UP000002215"/>
    </source>
</evidence>
<protein>
    <submittedName>
        <fullName evidence="1">Uncharacterized protein</fullName>
    </submittedName>
</protein>
<organism evidence="1 2">
    <name type="scientific">Chitinophaga pinensis (strain ATCC 43595 / DSM 2588 / LMG 13176 / NBRC 15968 / NCIMB 11800 / UQM 2034)</name>
    <dbReference type="NCBI Taxonomy" id="485918"/>
    <lineage>
        <taxon>Bacteria</taxon>
        <taxon>Pseudomonadati</taxon>
        <taxon>Bacteroidota</taxon>
        <taxon>Chitinophagia</taxon>
        <taxon>Chitinophagales</taxon>
        <taxon>Chitinophagaceae</taxon>
        <taxon>Chitinophaga</taxon>
    </lineage>
</organism>
<name>A0A979G3J9_CHIPD</name>
<proteinExistence type="predicted"/>
<reference evidence="2" key="1">
    <citation type="submission" date="2009-08" db="EMBL/GenBank/DDBJ databases">
        <title>The complete genome of Chitinophaga pinensis DSM 2588.</title>
        <authorList>
            <consortium name="US DOE Joint Genome Institute (JGI-PGF)"/>
            <person name="Lucas S."/>
            <person name="Copeland A."/>
            <person name="Lapidus A."/>
            <person name="Glavina del Rio T."/>
            <person name="Dalin E."/>
            <person name="Tice H."/>
            <person name="Bruce D."/>
            <person name="Goodwin L."/>
            <person name="Pitluck S."/>
            <person name="Kyrpides N."/>
            <person name="Mavromatis K."/>
            <person name="Ivanova N."/>
            <person name="Mikhailova N."/>
            <person name="Sims D."/>
            <person name="Meinche L."/>
            <person name="Brettin T."/>
            <person name="Detter J.C."/>
            <person name="Han C."/>
            <person name="Larimer F."/>
            <person name="Land M."/>
            <person name="Hauser L."/>
            <person name="Markowitz V."/>
            <person name="Cheng J.-F."/>
            <person name="Hugenholtz P."/>
            <person name="Woyke T."/>
            <person name="Wu D."/>
            <person name="Spring S."/>
            <person name="Klenk H.-P."/>
            <person name="Eisen J.A."/>
        </authorList>
    </citation>
    <scope>NUCLEOTIDE SEQUENCE [LARGE SCALE GENOMIC DNA]</scope>
    <source>
        <strain evidence="2">ATCC 43595 / DSM 2588 / LMG 13176 / NBRC 15968 / NCIMB 11800 / UQM 2034</strain>
    </source>
</reference>
<dbReference type="KEGG" id="cpi:Cpin_2570"/>